<dbReference type="RefSeq" id="WP_163942138.1">
    <property type="nucleotide sequence ID" value="NZ_JAAFZH010000001.1"/>
</dbReference>
<name>A0A6L9L2I7_9BACT</name>
<organism evidence="1 2">
    <name type="scientific">Spirosoma terrae</name>
    <dbReference type="NCBI Taxonomy" id="1968276"/>
    <lineage>
        <taxon>Bacteria</taxon>
        <taxon>Pseudomonadati</taxon>
        <taxon>Bacteroidota</taxon>
        <taxon>Cytophagia</taxon>
        <taxon>Cytophagales</taxon>
        <taxon>Cytophagaceae</taxon>
        <taxon>Spirosoma</taxon>
    </lineage>
</organism>
<evidence type="ECO:0000313" key="2">
    <source>
        <dbReference type="Proteomes" id="UP000474175"/>
    </source>
</evidence>
<protein>
    <recommendedName>
        <fullName evidence="3">Septum formation inhibitor Maf</fullName>
    </recommendedName>
</protein>
<reference evidence="1 2" key="1">
    <citation type="submission" date="2020-02" db="EMBL/GenBank/DDBJ databases">
        <title>Draft genome sequence of two Spirosoma agri KCTC 52727 and Spirosoma terrae KCTC 52035.</title>
        <authorList>
            <person name="Rojas J."/>
            <person name="Ambika Manirajan B."/>
            <person name="Suarez C."/>
            <person name="Ratering S."/>
            <person name="Schnell S."/>
        </authorList>
    </citation>
    <scope>NUCLEOTIDE SEQUENCE [LARGE SCALE GENOMIC DNA]</scope>
    <source>
        <strain evidence="1 2">KCTC 52035</strain>
    </source>
</reference>
<dbReference type="AlphaFoldDB" id="A0A6L9L2I7"/>
<accession>A0A6L9L2I7</accession>
<evidence type="ECO:0008006" key="3">
    <source>
        <dbReference type="Google" id="ProtNLM"/>
    </source>
</evidence>
<keyword evidence="2" id="KW-1185">Reference proteome</keyword>
<dbReference type="EMBL" id="JAAFZH010000001">
    <property type="protein sequence ID" value="NDU93692.1"/>
    <property type="molecule type" value="Genomic_DNA"/>
</dbReference>
<sequence>MFIQKNFLLIVLALAVVFAFAMRATIFQQQTTSTPPPTNGIATNFADYWFANKAEVNTYRLEQADYGVLNPGDVVMVFATVNFRTDKQVELDTALSVTDKDKAIPVLKTNIIKKFTTGLHDHSLLTSVFTPINTGDSRSGPFANTLKVSTTSQDWLGHTYLQLNYRNSSYRVQGNSYFEHEVDEDYTVSKATLEDELWNRIRLNPEALPRGETQLIPGTMTARLRHARLDPLPAKLKIDNYEGVLYPGKFLKSYTIEYPTDDRTLIIIFEGQFPHKIVGWEETYKTRDNLLTTRAVLQKSITTDYWNHNAPADSTLRKTLLLNQ</sequence>
<dbReference type="Proteomes" id="UP000474175">
    <property type="component" value="Unassembled WGS sequence"/>
</dbReference>
<gene>
    <name evidence="1" type="ORF">GK108_02305</name>
</gene>
<evidence type="ECO:0000313" key="1">
    <source>
        <dbReference type="EMBL" id="NDU93692.1"/>
    </source>
</evidence>
<proteinExistence type="predicted"/>
<comment type="caution">
    <text evidence="1">The sequence shown here is derived from an EMBL/GenBank/DDBJ whole genome shotgun (WGS) entry which is preliminary data.</text>
</comment>